<dbReference type="InterPro" id="IPR050267">
    <property type="entry name" value="Anti-sigma-factor_SerPK"/>
</dbReference>
<proteinExistence type="predicted"/>
<dbReference type="EMBL" id="BAABIC010000017">
    <property type="protein sequence ID" value="GAA4702550.1"/>
    <property type="molecule type" value="Genomic_DNA"/>
</dbReference>
<reference evidence="5" key="1">
    <citation type="journal article" date="2019" name="Int. J. Syst. Evol. Microbiol.">
        <title>The Global Catalogue of Microorganisms (GCM) 10K type strain sequencing project: providing services to taxonomists for standard genome sequencing and annotation.</title>
        <authorList>
            <consortium name="The Broad Institute Genomics Platform"/>
            <consortium name="The Broad Institute Genome Sequencing Center for Infectious Disease"/>
            <person name="Wu L."/>
            <person name="Ma J."/>
        </authorList>
    </citation>
    <scope>NUCLEOTIDE SEQUENCE [LARGE SCALE GENOMIC DNA]</scope>
    <source>
        <strain evidence="5">JCM 18055</strain>
    </source>
</reference>
<comment type="caution">
    <text evidence="4">The sequence shown here is derived from an EMBL/GenBank/DDBJ whole genome shotgun (WGS) entry which is preliminary data.</text>
</comment>
<accession>A0ABP8XBP0</accession>
<gene>
    <name evidence="4" type="ORF">GCM10023215_47300</name>
</gene>
<dbReference type="Gene3D" id="3.30.565.10">
    <property type="entry name" value="Histidine kinase-like ATPase, C-terminal domain"/>
    <property type="match status" value="1"/>
</dbReference>
<protein>
    <recommendedName>
        <fullName evidence="3">Histidine kinase/HSP90-like ATPase domain-containing protein</fullName>
    </recommendedName>
</protein>
<dbReference type="Pfam" id="PF13581">
    <property type="entry name" value="HATPase_c_2"/>
    <property type="match status" value="1"/>
</dbReference>
<feature type="region of interest" description="Disordered" evidence="2">
    <location>
        <begin position="1"/>
        <end position="24"/>
    </location>
</feature>
<name>A0ABP8XBP0_9PSEU</name>
<keyword evidence="1" id="KW-0723">Serine/threonine-protein kinase</keyword>
<keyword evidence="1" id="KW-0418">Kinase</keyword>
<dbReference type="PANTHER" id="PTHR35526">
    <property type="entry name" value="ANTI-SIGMA-F FACTOR RSBW-RELATED"/>
    <property type="match status" value="1"/>
</dbReference>
<keyword evidence="5" id="KW-1185">Reference proteome</keyword>
<evidence type="ECO:0000256" key="1">
    <source>
        <dbReference type="ARBA" id="ARBA00022527"/>
    </source>
</evidence>
<dbReference type="CDD" id="cd16936">
    <property type="entry name" value="HATPase_RsbW-like"/>
    <property type="match status" value="1"/>
</dbReference>
<dbReference type="RefSeq" id="WP_345382920.1">
    <property type="nucleotide sequence ID" value="NZ_BAABIC010000017.1"/>
</dbReference>
<evidence type="ECO:0000256" key="2">
    <source>
        <dbReference type="SAM" id="MobiDB-lite"/>
    </source>
</evidence>
<feature type="domain" description="Histidine kinase/HSP90-like ATPase" evidence="3">
    <location>
        <begin position="37"/>
        <end position="152"/>
    </location>
</feature>
<dbReference type="PANTHER" id="PTHR35526:SF3">
    <property type="entry name" value="ANTI-SIGMA-F FACTOR RSBW"/>
    <property type="match status" value="1"/>
</dbReference>
<keyword evidence="1" id="KW-0808">Transferase</keyword>
<dbReference type="InterPro" id="IPR003594">
    <property type="entry name" value="HATPase_dom"/>
</dbReference>
<evidence type="ECO:0000313" key="5">
    <source>
        <dbReference type="Proteomes" id="UP001500325"/>
    </source>
</evidence>
<sequence length="156" mass="17021">MVTVPLRPDRQPVGDPPDAEAWSREPAADGPLLEHRFPGEAARLAAVRRELGAWAAATGLDEETVEDLLLATYEAMVNAAEHAYTDGERPVDLSAVCTADGCVLVTVRDEGRWRPIPEDPGHRGRGLAMITNLSDHAEIHRGSGGTTVLLWWRLLR</sequence>
<organism evidence="4 5">
    <name type="scientific">Pseudonocardia yuanmonensis</name>
    <dbReference type="NCBI Taxonomy" id="1095914"/>
    <lineage>
        <taxon>Bacteria</taxon>
        <taxon>Bacillati</taxon>
        <taxon>Actinomycetota</taxon>
        <taxon>Actinomycetes</taxon>
        <taxon>Pseudonocardiales</taxon>
        <taxon>Pseudonocardiaceae</taxon>
        <taxon>Pseudonocardia</taxon>
    </lineage>
</organism>
<dbReference type="SUPFAM" id="SSF55874">
    <property type="entry name" value="ATPase domain of HSP90 chaperone/DNA topoisomerase II/histidine kinase"/>
    <property type="match status" value="1"/>
</dbReference>
<dbReference type="InterPro" id="IPR036890">
    <property type="entry name" value="HATPase_C_sf"/>
</dbReference>
<evidence type="ECO:0000259" key="3">
    <source>
        <dbReference type="Pfam" id="PF13581"/>
    </source>
</evidence>
<evidence type="ECO:0000313" key="4">
    <source>
        <dbReference type="EMBL" id="GAA4702550.1"/>
    </source>
</evidence>
<dbReference type="Proteomes" id="UP001500325">
    <property type="component" value="Unassembled WGS sequence"/>
</dbReference>